<organism evidence="17 18">
    <name type="scientific">Halobacillus mangrovi</name>
    <dbReference type="NCBI Taxonomy" id="402384"/>
    <lineage>
        <taxon>Bacteria</taxon>
        <taxon>Bacillati</taxon>
        <taxon>Bacillota</taxon>
        <taxon>Bacilli</taxon>
        <taxon>Bacillales</taxon>
        <taxon>Bacillaceae</taxon>
        <taxon>Halobacillus</taxon>
    </lineage>
</organism>
<dbReference type="SUPFAM" id="SSF55874">
    <property type="entry name" value="ATPase domain of HSP90 chaperone/DNA topoisomerase II/histidine kinase"/>
    <property type="match status" value="1"/>
</dbReference>
<dbReference type="InterPro" id="IPR003594">
    <property type="entry name" value="HATPase_dom"/>
</dbReference>
<dbReference type="AlphaFoldDB" id="A0A1W6A0E5"/>
<dbReference type="EC" id="2.7.13.3" evidence="3"/>
<dbReference type="STRING" id="402384.HM131_19985"/>
<evidence type="ECO:0000259" key="16">
    <source>
        <dbReference type="PROSITE" id="PS50885"/>
    </source>
</evidence>
<dbReference type="Gene3D" id="3.30.565.10">
    <property type="entry name" value="Histidine kinase-like ATPase, C-terminal domain"/>
    <property type="match status" value="1"/>
</dbReference>
<accession>A0A1W6A0E5</accession>
<gene>
    <name evidence="17" type="ORF">HM131_19985</name>
</gene>
<dbReference type="SMART" id="SM00388">
    <property type="entry name" value="HisKA"/>
    <property type="match status" value="1"/>
</dbReference>
<evidence type="ECO:0000313" key="17">
    <source>
        <dbReference type="EMBL" id="ARI78964.1"/>
    </source>
</evidence>
<feature type="domain" description="Histidine kinase" evidence="15">
    <location>
        <begin position="126"/>
        <end position="344"/>
    </location>
</feature>
<keyword evidence="12" id="KW-0902">Two-component regulatory system</keyword>
<comment type="catalytic activity">
    <reaction evidence="1">
        <text>ATP + protein L-histidine = ADP + protein N-phospho-L-histidine.</text>
        <dbReference type="EC" id="2.7.13.3"/>
    </reaction>
</comment>
<evidence type="ECO:0000256" key="7">
    <source>
        <dbReference type="ARBA" id="ARBA00022692"/>
    </source>
</evidence>
<evidence type="ECO:0000256" key="13">
    <source>
        <dbReference type="ARBA" id="ARBA00023136"/>
    </source>
</evidence>
<dbReference type="SUPFAM" id="SSF158472">
    <property type="entry name" value="HAMP domain-like"/>
    <property type="match status" value="1"/>
</dbReference>
<reference evidence="17 18" key="1">
    <citation type="submission" date="2017-04" db="EMBL/GenBank/DDBJ databases">
        <title>The whole genome sequencing and assembly of Halobacillus mangrovi strain.</title>
        <authorList>
            <person name="Lee S.-J."/>
            <person name="Park M.-K."/>
            <person name="Kim J.-Y."/>
            <person name="Lee Y.-J."/>
            <person name="Yi H."/>
            <person name="Bahn Y.-S."/>
            <person name="Kim J.F."/>
            <person name="Lee D.-W."/>
        </authorList>
    </citation>
    <scope>NUCLEOTIDE SEQUENCE [LARGE SCALE GENOMIC DNA]</scope>
    <source>
        <strain evidence="17 18">KTB 131</strain>
    </source>
</reference>
<evidence type="ECO:0000256" key="5">
    <source>
        <dbReference type="ARBA" id="ARBA00022553"/>
    </source>
</evidence>
<dbReference type="KEGG" id="hmn:HM131_19985"/>
<evidence type="ECO:0000256" key="1">
    <source>
        <dbReference type="ARBA" id="ARBA00000085"/>
    </source>
</evidence>
<dbReference type="PANTHER" id="PTHR45528">
    <property type="entry name" value="SENSOR HISTIDINE KINASE CPXA"/>
    <property type="match status" value="1"/>
</dbReference>
<keyword evidence="7 14" id="KW-0812">Transmembrane</keyword>
<dbReference type="OrthoDB" id="335833at2"/>
<keyword evidence="10" id="KW-0067">ATP-binding</keyword>
<dbReference type="InterPro" id="IPR003660">
    <property type="entry name" value="HAMP_dom"/>
</dbReference>
<feature type="domain" description="HAMP" evidence="16">
    <location>
        <begin position="59"/>
        <end position="111"/>
    </location>
</feature>
<dbReference type="FunFam" id="3.30.565.10:FF:000006">
    <property type="entry name" value="Sensor histidine kinase WalK"/>
    <property type="match status" value="1"/>
</dbReference>
<dbReference type="InterPro" id="IPR005467">
    <property type="entry name" value="His_kinase_dom"/>
</dbReference>
<keyword evidence="8" id="KW-0547">Nucleotide-binding</keyword>
<keyword evidence="6" id="KW-0808">Transferase</keyword>
<protein>
    <recommendedName>
        <fullName evidence="3">histidine kinase</fullName>
        <ecNumber evidence="3">2.7.13.3</ecNumber>
    </recommendedName>
</protein>
<evidence type="ECO:0000256" key="12">
    <source>
        <dbReference type="ARBA" id="ARBA00023012"/>
    </source>
</evidence>
<keyword evidence="9" id="KW-0418">Kinase</keyword>
<sequence>MKIKTIFLLANGSSILLMSTFLIISYFSMLLSVKMIVWLSVLTLFSAVLSFLVYYLLTSPVERSIQRLTDEAQHISSQDFGSPIPEEGPKEIRFLTRQFNDMNHRLRQSFQQIQKAEKSRRELVANISHDLRTPMSSIRAFIQAIQDGIVDDPKSKAQYMHTISLEVERLDQMIQQLFELSVYDSGKMELHKEWVSLDQWLLEVMEHKRFSLEEQGRQVIIDLPDRVQKALFDKEKMKRVMINLLDNAMRHSNPDTNIDILIQQNDSTLLLAVSDQGEGISKEHHELIFERTYRIEASRNQKYAGTGLGLAIAKHIVEAHKGKINVNSEPGKGATFQILLPLEGV</sequence>
<evidence type="ECO:0000256" key="6">
    <source>
        <dbReference type="ARBA" id="ARBA00022679"/>
    </source>
</evidence>
<evidence type="ECO:0000256" key="10">
    <source>
        <dbReference type="ARBA" id="ARBA00022840"/>
    </source>
</evidence>
<dbReference type="RefSeq" id="WP_085031533.1">
    <property type="nucleotide sequence ID" value="NZ_CP020772.1"/>
</dbReference>
<dbReference type="SMART" id="SM00304">
    <property type="entry name" value="HAMP"/>
    <property type="match status" value="1"/>
</dbReference>
<dbReference type="Gene3D" id="1.10.287.130">
    <property type="match status" value="1"/>
</dbReference>
<proteinExistence type="predicted"/>
<dbReference type="GO" id="GO:0000155">
    <property type="term" value="F:phosphorelay sensor kinase activity"/>
    <property type="evidence" value="ECO:0007669"/>
    <property type="project" value="InterPro"/>
</dbReference>
<dbReference type="CDD" id="cd06225">
    <property type="entry name" value="HAMP"/>
    <property type="match status" value="1"/>
</dbReference>
<dbReference type="FunFam" id="1.10.287.130:FF:000001">
    <property type="entry name" value="Two-component sensor histidine kinase"/>
    <property type="match status" value="1"/>
</dbReference>
<dbReference type="GO" id="GO:0005524">
    <property type="term" value="F:ATP binding"/>
    <property type="evidence" value="ECO:0007669"/>
    <property type="project" value="UniProtKB-KW"/>
</dbReference>
<comment type="subcellular location">
    <subcellularLocation>
        <location evidence="2">Cell membrane</location>
        <topology evidence="2">Multi-pass membrane protein</topology>
    </subcellularLocation>
</comment>
<dbReference type="GO" id="GO:0005886">
    <property type="term" value="C:plasma membrane"/>
    <property type="evidence" value="ECO:0007669"/>
    <property type="project" value="UniProtKB-SubCell"/>
</dbReference>
<dbReference type="PRINTS" id="PR00344">
    <property type="entry name" value="BCTRLSENSOR"/>
</dbReference>
<keyword evidence="13 14" id="KW-0472">Membrane</keyword>
<evidence type="ECO:0000256" key="9">
    <source>
        <dbReference type="ARBA" id="ARBA00022777"/>
    </source>
</evidence>
<evidence type="ECO:0000256" key="4">
    <source>
        <dbReference type="ARBA" id="ARBA00022475"/>
    </source>
</evidence>
<dbReference type="PANTHER" id="PTHR45528:SF1">
    <property type="entry name" value="SENSOR HISTIDINE KINASE CPXA"/>
    <property type="match status" value="1"/>
</dbReference>
<evidence type="ECO:0000256" key="2">
    <source>
        <dbReference type="ARBA" id="ARBA00004651"/>
    </source>
</evidence>
<dbReference type="EMBL" id="CP020772">
    <property type="protein sequence ID" value="ARI78964.1"/>
    <property type="molecule type" value="Genomic_DNA"/>
</dbReference>
<dbReference type="Pfam" id="PF02518">
    <property type="entry name" value="HATPase_c"/>
    <property type="match status" value="1"/>
</dbReference>
<evidence type="ECO:0000256" key="3">
    <source>
        <dbReference type="ARBA" id="ARBA00012438"/>
    </source>
</evidence>
<dbReference type="InterPro" id="IPR003661">
    <property type="entry name" value="HisK_dim/P_dom"/>
</dbReference>
<dbReference type="InterPro" id="IPR050398">
    <property type="entry name" value="HssS/ArlS-like"/>
</dbReference>
<dbReference type="InterPro" id="IPR036097">
    <property type="entry name" value="HisK_dim/P_sf"/>
</dbReference>
<evidence type="ECO:0000259" key="15">
    <source>
        <dbReference type="PROSITE" id="PS50109"/>
    </source>
</evidence>
<evidence type="ECO:0000313" key="18">
    <source>
        <dbReference type="Proteomes" id="UP000192527"/>
    </source>
</evidence>
<dbReference type="InterPro" id="IPR004358">
    <property type="entry name" value="Sig_transdc_His_kin-like_C"/>
</dbReference>
<dbReference type="PROSITE" id="PS50885">
    <property type="entry name" value="HAMP"/>
    <property type="match status" value="1"/>
</dbReference>
<dbReference type="Gene3D" id="6.10.340.10">
    <property type="match status" value="1"/>
</dbReference>
<dbReference type="CDD" id="cd00082">
    <property type="entry name" value="HisKA"/>
    <property type="match status" value="1"/>
</dbReference>
<keyword evidence="18" id="KW-1185">Reference proteome</keyword>
<feature type="transmembrane region" description="Helical" evidence="14">
    <location>
        <begin position="7"/>
        <end position="29"/>
    </location>
</feature>
<dbReference type="SMART" id="SM00387">
    <property type="entry name" value="HATPase_c"/>
    <property type="match status" value="1"/>
</dbReference>
<name>A0A1W6A0E5_9BACI</name>
<dbReference type="Pfam" id="PF00672">
    <property type="entry name" value="HAMP"/>
    <property type="match status" value="1"/>
</dbReference>
<keyword evidence="11 14" id="KW-1133">Transmembrane helix</keyword>
<dbReference type="PROSITE" id="PS50109">
    <property type="entry name" value="HIS_KIN"/>
    <property type="match status" value="1"/>
</dbReference>
<keyword evidence="5" id="KW-0597">Phosphoprotein</keyword>
<keyword evidence="4" id="KW-1003">Cell membrane</keyword>
<evidence type="ECO:0000256" key="8">
    <source>
        <dbReference type="ARBA" id="ARBA00022741"/>
    </source>
</evidence>
<dbReference type="SUPFAM" id="SSF47384">
    <property type="entry name" value="Homodimeric domain of signal transducing histidine kinase"/>
    <property type="match status" value="1"/>
</dbReference>
<evidence type="ECO:0000256" key="11">
    <source>
        <dbReference type="ARBA" id="ARBA00022989"/>
    </source>
</evidence>
<feature type="transmembrane region" description="Helical" evidence="14">
    <location>
        <begin position="35"/>
        <end position="57"/>
    </location>
</feature>
<dbReference type="Proteomes" id="UP000192527">
    <property type="component" value="Chromosome"/>
</dbReference>
<evidence type="ECO:0000256" key="14">
    <source>
        <dbReference type="SAM" id="Phobius"/>
    </source>
</evidence>
<dbReference type="InterPro" id="IPR036890">
    <property type="entry name" value="HATPase_C_sf"/>
</dbReference>
<dbReference type="Pfam" id="PF00512">
    <property type="entry name" value="HisKA"/>
    <property type="match status" value="1"/>
</dbReference>